<feature type="transmembrane region" description="Helical" evidence="1">
    <location>
        <begin position="70"/>
        <end position="89"/>
    </location>
</feature>
<dbReference type="SUPFAM" id="SSF56726">
    <property type="entry name" value="DNA topoisomerase IV, alpha subunit"/>
    <property type="match status" value="1"/>
</dbReference>
<proteinExistence type="predicted"/>
<reference evidence="2" key="1">
    <citation type="submission" date="2018-12" db="EMBL/GenBank/DDBJ databases">
        <authorList>
            <person name="Will S."/>
            <person name="Neumann-Schaal M."/>
            <person name="Henke P."/>
        </authorList>
    </citation>
    <scope>NUCLEOTIDE SEQUENCE</scope>
    <source>
        <strain evidence="2">PCC 7102</strain>
    </source>
</reference>
<dbReference type="Proteomes" id="UP000271624">
    <property type="component" value="Unassembled WGS sequence"/>
</dbReference>
<reference evidence="2" key="2">
    <citation type="journal article" date="2019" name="Genome Biol. Evol.">
        <title>Day and night: Metabolic profiles and evolutionary relationships of six axenic non-marine cyanobacteria.</title>
        <authorList>
            <person name="Will S.E."/>
            <person name="Henke P."/>
            <person name="Boedeker C."/>
            <person name="Huang S."/>
            <person name="Brinkmann H."/>
            <person name="Rohde M."/>
            <person name="Jarek M."/>
            <person name="Friedl T."/>
            <person name="Seufert S."/>
            <person name="Schumacher M."/>
            <person name="Overmann J."/>
            <person name="Neumann-Schaal M."/>
            <person name="Petersen J."/>
        </authorList>
    </citation>
    <scope>NUCLEOTIDE SEQUENCE [LARGE SCALE GENOMIC DNA]</scope>
    <source>
        <strain evidence="2">PCC 7102</strain>
    </source>
</reference>
<comment type="caution">
    <text evidence="2">The sequence shown here is derived from an EMBL/GenBank/DDBJ whole genome shotgun (WGS) entry which is preliminary data.</text>
</comment>
<dbReference type="EMBL" id="RSCL01000018">
    <property type="protein sequence ID" value="RUT01752.1"/>
    <property type="molecule type" value="Genomic_DNA"/>
</dbReference>
<dbReference type="Gene3D" id="3.40.1360.10">
    <property type="match status" value="1"/>
</dbReference>
<keyword evidence="3" id="KW-1185">Reference proteome</keyword>
<feature type="transmembrane region" description="Helical" evidence="1">
    <location>
        <begin position="109"/>
        <end position="127"/>
    </location>
</feature>
<evidence type="ECO:0000313" key="2">
    <source>
        <dbReference type="EMBL" id="RUT01752.1"/>
    </source>
</evidence>
<keyword evidence="1" id="KW-1133">Transmembrane helix</keyword>
<dbReference type="AlphaFoldDB" id="A0A3S1AIM7"/>
<evidence type="ECO:0000256" key="1">
    <source>
        <dbReference type="SAM" id="Phobius"/>
    </source>
</evidence>
<keyword evidence="1" id="KW-0812">Transmembrane</keyword>
<accession>A0A3S1AIM7</accession>
<organism evidence="2 3">
    <name type="scientific">Dulcicalothrix desertica PCC 7102</name>
    <dbReference type="NCBI Taxonomy" id="232991"/>
    <lineage>
        <taxon>Bacteria</taxon>
        <taxon>Bacillati</taxon>
        <taxon>Cyanobacteriota</taxon>
        <taxon>Cyanophyceae</taxon>
        <taxon>Nostocales</taxon>
        <taxon>Calotrichaceae</taxon>
        <taxon>Dulcicalothrix</taxon>
    </lineage>
</organism>
<feature type="transmembrane region" description="Helical" evidence="1">
    <location>
        <begin position="43"/>
        <end position="64"/>
    </location>
</feature>
<evidence type="ECO:0000313" key="3">
    <source>
        <dbReference type="Proteomes" id="UP000271624"/>
    </source>
</evidence>
<name>A0A3S1AIM7_9CYAN</name>
<dbReference type="GO" id="GO:0003677">
    <property type="term" value="F:DNA binding"/>
    <property type="evidence" value="ECO:0007669"/>
    <property type="project" value="InterPro"/>
</dbReference>
<keyword evidence="1" id="KW-0472">Membrane</keyword>
<sequence>MGTTKLTDPMFAKALSDISINNTLFFTPKQMFYLLDNRFRNKAFNSGGFGCGYIFGMVFFTIFFSSFGGTVGGLTANFIYQIIIITTLIKNTKSPKLNAASRKASTKSLIFVGICILIIGIFSSTILLKSFPVFVIAVLLAMFSIYKGATLQHKTSVAQEFLIGESDYQDWLNRWQRVNGNIQKLLLAPQNLNNQTTPINPDVTAYSFDRLIVCDSADIAQFLIANNFHFENNCAILSVTGYPESIFQTTMDMLRRNPELKVYALHNCTPRGLGLINRLRTSSNWFQNSNITIIDIGITPRQAIGAKKNIFIETSSQSASEASQLPSEIRNNLSPDELQWLQAGNFVNLESFRPQQLIQIIQRGIANTLSLESDSGLLIASSSDTYIYSTQSFG</sequence>
<dbReference type="InterPro" id="IPR036078">
    <property type="entry name" value="Spo11/TopoVI_A_sf"/>
</dbReference>
<protein>
    <submittedName>
        <fullName evidence="2">Uncharacterized protein</fullName>
    </submittedName>
</protein>
<gene>
    <name evidence="2" type="ORF">DSM106972_063750</name>
</gene>
<dbReference type="GO" id="GO:0005694">
    <property type="term" value="C:chromosome"/>
    <property type="evidence" value="ECO:0007669"/>
    <property type="project" value="InterPro"/>
</dbReference>